<keyword evidence="3 6" id="KW-0812">Transmembrane</keyword>
<accession>A0A2X4XA05</accession>
<evidence type="ECO:0000313" key="8">
    <source>
        <dbReference type="Proteomes" id="UP000249005"/>
    </source>
</evidence>
<dbReference type="KEGG" id="lri:NCTC12151_00799"/>
<feature type="transmembrane region" description="Helical" evidence="6">
    <location>
        <begin position="14"/>
        <end position="35"/>
    </location>
</feature>
<evidence type="ECO:0000313" key="7">
    <source>
        <dbReference type="EMBL" id="SQI36585.1"/>
    </source>
</evidence>
<dbReference type="RefSeq" id="WP_111739397.1">
    <property type="nucleotide sequence ID" value="NZ_LR698987.1"/>
</dbReference>
<evidence type="ECO:0000256" key="2">
    <source>
        <dbReference type="ARBA" id="ARBA00007349"/>
    </source>
</evidence>
<evidence type="ECO:0000256" key="1">
    <source>
        <dbReference type="ARBA" id="ARBA00004141"/>
    </source>
</evidence>
<evidence type="ECO:0000256" key="3">
    <source>
        <dbReference type="ARBA" id="ARBA00022692"/>
    </source>
</evidence>
<name>A0A2X4XA05_9GAMM</name>
<feature type="transmembrane region" description="Helical" evidence="6">
    <location>
        <begin position="216"/>
        <end position="241"/>
    </location>
</feature>
<dbReference type="PANTHER" id="PTHR42826">
    <property type="entry name" value="DICARBOXYLATE TRANSPORTER 2.1, CHLOROPLASTIC"/>
    <property type="match status" value="1"/>
</dbReference>
<protein>
    <submittedName>
        <fullName evidence="7">Citrate/succinate antiporter</fullName>
    </submittedName>
</protein>
<dbReference type="GO" id="GO:0016020">
    <property type="term" value="C:membrane"/>
    <property type="evidence" value="ECO:0007669"/>
    <property type="project" value="UniProtKB-SubCell"/>
</dbReference>
<evidence type="ECO:0000256" key="5">
    <source>
        <dbReference type="ARBA" id="ARBA00023136"/>
    </source>
</evidence>
<evidence type="ECO:0000256" key="6">
    <source>
        <dbReference type="SAM" id="Phobius"/>
    </source>
</evidence>
<feature type="transmembrane region" description="Helical" evidence="6">
    <location>
        <begin position="153"/>
        <end position="169"/>
    </location>
</feature>
<feature type="transmembrane region" description="Helical" evidence="6">
    <location>
        <begin position="325"/>
        <end position="344"/>
    </location>
</feature>
<keyword evidence="4 6" id="KW-1133">Transmembrane helix</keyword>
<feature type="transmembrane region" description="Helical" evidence="6">
    <location>
        <begin position="90"/>
        <end position="108"/>
    </location>
</feature>
<reference evidence="7 8" key="1">
    <citation type="submission" date="2018-06" db="EMBL/GenBank/DDBJ databases">
        <authorList>
            <consortium name="Pathogen Informatics"/>
            <person name="Doyle S."/>
        </authorList>
    </citation>
    <scope>NUCLEOTIDE SEQUENCE [LARGE SCALE GENOMIC DNA]</scope>
    <source>
        <strain evidence="7 8">NCTC12151</strain>
    </source>
</reference>
<dbReference type="NCBIfam" id="TIGR00785">
    <property type="entry name" value="dass"/>
    <property type="match status" value="1"/>
</dbReference>
<dbReference type="EMBL" id="LS483470">
    <property type="protein sequence ID" value="SQI36585.1"/>
    <property type="molecule type" value="Genomic_DNA"/>
</dbReference>
<dbReference type="Proteomes" id="UP000249005">
    <property type="component" value="Chromosome 1"/>
</dbReference>
<keyword evidence="5 6" id="KW-0472">Membrane</keyword>
<dbReference type="InterPro" id="IPR001898">
    <property type="entry name" value="SLC13A/DASS"/>
</dbReference>
<comment type="similarity">
    <text evidence="2">Belongs to the SLC13A/DASS transporter (TC 2.A.47) family. DIT1 subfamily.</text>
</comment>
<organism evidence="7 8">
    <name type="scientific">Leminorella richardii</name>
    <dbReference type="NCBI Taxonomy" id="158841"/>
    <lineage>
        <taxon>Bacteria</taxon>
        <taxon>Pseudomonadati</taxon>
        <taxon>Pseudomonadota</taxon>
        <taxon>Gammaproteobacteria</taxon>
        <taxon>Enterobacterales</taxon>
        <taxon>Budviciaceae</taxon>
        <taxon>Leminorella</taxon>
    </lineage>
</organism>
<dbReference type="GO" id="GO:0022857">
    <property type="term" value="F:transmembrane transporter activity"/>
    <property type="evidence" value="ECO:0007669"/>
    <property type="project" value="InterPro"/>
</dbReference>
<dbReference type="OrthoDB" id="5460483at2"/>
<keyword evidence="8" id="KW-1185">Reference proteome</keyword>
<feature type="transmembrane region" description="Helical" evidence="6">
    <location>
        <begin position="384"/>
        <end position="406"/>
    </location>
</feature>
<feature type="transmembrane region" description="Helical" evidence="6">
    <location>
        <begin position="356"/>
        <end position="378"/>
    </location>
</feature>
<feature type="transmembrane region" description="Helical" evidence="6">
    <location>
        <begin position="129"/>
        <end position="147"/>
    </location>
</feature>
<dbReference type="Pfam" id="PF00939">
    <property type="entry name" value="Na_sulph_symp"/>
    <property type="match status" value="1"/>
</dbReference>
<feature type="transmembrane region" description="Helical" evidence="6">
    <location>
        <begin position="413"/>
        <end position="433"/>
    </location>
</feature>
<sequence>MTEKIKDSSFKKRWGIPLALLAMVVTYMLLLEGPATAGLSTEGRHALVLFAGIFILFLTEPVPIVVSSLLIVPAAVLFKVCNLKMALSGFSSSSAYLLVGAFIMAVALTKTRLAERITFLILKVTGSSVRNLTLGVTIANIVLAFFIPSSTPRVAILLPICLNLIALFKEEGRTKFAVNLLFTMSFTNSTISGGILTANLPNPITVEFIHNASGQVISYLDFLIVGFPPALIMTFITWLYLQFAYPPEQSHIPGGEKLIKESLEGMGKMSPAEWKTLCIFLGVVFLWVTGEWLGIDSTTACLLGACLLFFPKLGVISWSEANKGVSWQVLFICGGGVSMGAILMKTGAAEWISMLIFNHLGLSTLSTVALIIVVLVVVQYLHVFFVGTTAMAAAMLPVLIGIATAAGLPPAMLALPGGMIIGAYPLLMFYNTIPGVLVYGTGKVVISDYPRVGIVLCGIACLIYALCALFYWPLLGIF</sequence>
<dbReference type="AlphaFoldDB" id="A0A2X4XA05"/>
<feature type="transmembrane region" description="Helical" evidence="6">
    <location>
        <begin position="453"/>
        <end position="474"/>
    </location>
</feature>
<feature type="transmembrane region" description="Helical" evidence="6">
    <location>
        <begin position="176"/>
        <end position="196"/>
    </location>
</feature>
<dbReference type="InterPro" id="IPR030676">
    <property type="entry name" value="CitT-rel"/>
</dbReference>
<evidence type="ECO:0000256" key="4">
    <source>
        <dbReference type="ARBA" id="ARBA00022989"/>
    </source>
</evidence>
<dbReference type="PIRSF" id="PIRSF002457">
    <property type="entry name" value="DASS"/>
    <property type="match status" value="1"/>
</dbReference>
<comment type="subcellular location">
    <subcellularLocation>
        <location evidence="1">Membrane</location>
        <topology evidence="1">Multi-pass membrane protein</topology>
    </subcellularLocation>
</comment>
<proteinExistence type="inferred from homology"/>
<feature type="transmembrane region" description="Helical" evidence="6">
    <location>
        <begin position="47"/>
        <end position="78"/>
    </location>
</feature>
<gene>
    <name evidence="7" type="primary">citT</name>
    <name evidence="7" type="ORF">NCTC12151_00799</name>
</gene>
<feature type="transmembrane region" description="Helical" evidence="6">
    <location>
        <begin position="277"/>
        <end position="310"/>
    </location>
</feature>